<organism evidence="2 3">
    <name type="scientific">Schistosoma mekongi</name>
    <name type="common">Parasitic worm</name>
    <dbReference type="NCBI Taxonomy" id="38744"/>
    <lineage>
        <taxon>Eukaryota</taxon>
        <taxon>Metazoa</taxon>
        <taxon>Spiralia</taxon>
        <taxon>Lophotrochozoa</taxon>
        <taxon>Platyhelminthes</taxon>
        <taxon>Trematoda</taxon>
        <taxon>Digenea</taxon>
        <taxon>Strigeidida</taxon>
        <taxon>Schistosomatoidea</taxon>
        <taxon>Schistosomatidae</taxon>
        <taxon>Schistosoma</taxon>
    </lineage>
</organism>
<dbReference type="Gene3D" id="1.20.58.1880">
    <property type="match status" value="1"/>
</dbReference>
<gene>
    <name evidence="2" type="ORF">MN116_008842</name>
</gene>
<dbReference type="InterPro" id="IPR001005">
    <property type="entry name" value="SANT/Myb"/>
</dbReference>
<dbReference type="AlphaFoldDB" id="A0AAE2D193"/>
<reference evidence="2" key="1">
    <citation type="submission" date="2022-04" db="EMBL/GenBank/DDBJ databases">
        <authorList>
            <person name="Xu L."/>
            <person name="Lv Z."/>
        </authorList>
    </citation>
    <scope>NUCLEOTIDE SEQUENCE</scope>
    <source>
        <strain evidence="2">LV_2022a</strain>
    </source>
</reference>
<dbReference type="CDD" id="cd00167">
    <property type="entry name" value="SANT"/>
    <property type="match status" value="1"/>
</dbReference>
<keyword evidence="3" id="KW-1185">Reference proteome</keyword>
<feature type="compositionally biased region" description="Basic residues" evidence="1">
    <location>
        <begin position="213"/>
        <end position="223"/>
    </location>
</feature>
<dbReference type="InterPro" id="IPR009057">
    <property type="entry name" value="Homeodomain-like_sf"/>
</dbReference>
<evidence type="ECO:0008006" key="4">
    <source>
        <dbReference type="Google" id="ProtNLM"/>
    </source>
</evidence>
<dbReference type="EMBL" id="JALJAT010000134">
    <property type="protein sequence ID" value="KAK4467381.1"/>
    <property type="molecule type" value="Genomic_DNA"/>
</dbReference>
<proteinExistence type="predicted"/>
<sequence length="223" mass="25272">MTKITEARSRSVLYKMELLKPIEGFPQISYRWTRTELAFVLTAMNKYGQDFSTIARTVGTKSESFIRDFYNTFRDRFTLNSIMKPFVKTNGRLIGHSAMDCKSMCQEPLVVSTEDREDGTEKIADETISIGAENIKQNPAQIYESTHTAYDNLKTESDESTSYTQGGKMSNNIRLSSRRRTASSKLVTPKVLSHNHQSESPPSSPQPSLVSRGRGRAKRLRRS</sequence>
<reference evidence="2" key="2">
    <citation type="journal article" date="2023" name="Infect Dis Poverty">
        <title>Chromosome-scale genome of the human blood fluke Schistosoma mekongi and its implications for public health.</title>
        <authorList>
            <person name="Zhou M."/>
            <person name="Xu L."/>
            <person name="Xu D."/>
            <person name="Chen W."/>
            <person name="Khan J."/>
            <person name="Hu Y."/>
            <person name="Huang H."/>
            <person name="Wei H."/>
            <person name="Zhang Y."/>
            <person name="Chusongsang P."/>
            <person name="Tanasarnprasert K."/>
            <person name="Hu X."/>
            <person name="Limpanont Y."/>
            <person name="Lv Z."/>
        </authorList>
    </citation>
    <scope>NUCLEOTIDE SEQUENCE</scope>
    <source>
        <strain evidence="2">LV_2022a</strain>
    </source>
</reference>
<evidence type="ECO:0000313" key="3">
    <source>
        <dbReference type="Proteomes" id="UP001292079"/>
    </source>
</evidence>
<dbReference type="SUPFAM" id="SSF46689">
    <property type="entry name" value="Homeodomain-like"/>
    <property type="match status" value="1"/>
</dbReference>
<evidence type="ECO:0000256" key="1">
    <source>
        <dbReference type="SAM" id="MobiDB-lite"/>
    </source>
</evidence>
<name>A0AAE2D193_SCHME</name>
<dbReference type="Proteomes" id="UP001292079">
    <property type="component" value="Unassembled WGS sequence"/>
</dbReference>
<feature type="region of interest" description="Disordered" evidence="1">
    <location>
        <begin position="154"/>
        <end position="223"/>
    </location>
</feature>
<comment type="caution">
    <text evidence="2">The sequence shown here is derived from an EMBL/GenBank/DDBJ whole genome shotgun (WGS) entry which is preliminary data.</text>
</comment>
<protein>
    <recommendedName>
        <fullName evidence="4">SANT domain-containing protein</fullName>
    </recommendedName>
</protein>
<accession>A0AAE2D193</accession>
<feature type="compositionally biased region" description="Polar residues" evidence="1">
    <location>
        <begin position="160"/>
        <end position="175"/>
    </location>
</feature>
<evidence type="ECO:0000313" key="2">
    <source>
        <dbReference type="EMBL" id="KAK4467381.1"/>
    </source>
</evidence>